<evidence type="ECO:0000313" key="1">
    <source>
        <dbReference type="EMBL" id="KAL3757709.1"/>
    </source>
</evidence>
<gene>
    <name evidence="1" type="ORF">ACHAWU_000350</name>
</gene>
<dbReference type="Proteomes" id="UP001530293">
    <property type="component" value="Unassembled WGS sequence"/>
</dbReference>
<reference evidence="1 2" key="1">
    <citation type="submission" date="2024-10" db="EMBL/GenBank/DDBJ databases">
        <title>Updated reference genomes for cyclostephanoid diatoms.</title>
        <authorList>
            <person name="Roberts W.R."/>
            <person name="Alverson A.J."/>
        </authorList>
    </citation>
    <scope>NUCLEOTIDE SEQUENCE [LARGE SCALE GENOMIC DNA]</scope>
    <source>
        <strain evidence="1 2">AJA232-27</strain>
    </source>
</reference>
<dbReference type="InterPro" id="IPR032675">
    <property type="entry name" value="LRR_dom_sf"/>
</dbReference>
<sequence length="410" mass="45331">MEHPIHAVDDGHQIPDIECLKLNSEILARLEQNDPDLSGLKLVQDGWFEGAGRAIGGNKHLKKLSISIGYIGYETTDGSWIGELCREGLSLNQSIESLSLLTLNAGMDGLDIFPTILQHNCNLRCIQLTEILSETSLDFLASALSQSKNDRLECIEVHSCGVTNAQFAGFCNALSRQKNLSSLKFLDEGRGIFSNDTILDDENATILRNFLIGHKSLKSFQLDAALTVTGWNIFSTALSHPKCSLETLVINASNDDVDNEIITRLGVVLEVNNSLKYLRLGITRFEGVVTESVNNCLNVISRVLCDLSSIQCTSASNHTLQNVHLGDDDDIWNDIPSFLRMNRNVNKAEVARQKILTYHFDGGNTNLHVFSEMSMTAIMPHAIEWIGRNGDGLTMMYNLLRGNPTLVLSR</sequence>
<organism evidence="1 2">
    <name type="scientific">Discostella pseudostelligera</name>
    <dbReference type="NCBI Taxonomy" id="259834"/>
    <lineage>
        <taxon>Eukaryota</taxon>
        <taxon>Sar</taxon>
        <taxon>Stramenopiles</taxon>
        <taxon>Ochrophyta</taxon>
        <taxon>Bacillariophyta</taxon>
        <taxon>Coscinodiscophyceae</taxon>
        <taxon>Thalassiosirophycidae</taxon>
        <taxon>Stephanodiscales</taxon>
        <taxon>Stephanodiscaceae</taxon>
        <taxon>Discostella</taxon>
    </lineage>
</organism>
<accession>A0ABD3M4Q3</accession>
<name>A0ABD3M4Q3_9STRA</name>
<keyword evidence="2" id="KW-1185">Reference proteome</keyword>
<dbReference type="EMBL" id="JALLBG020000254">
    <property type="protein sequence ID" value="KAL3757709.1"/>
    <property type="molecule type" value="Genomic_DNA"/>
</dbReference>
<evidence type="ECO:0008006" key="3">
    <source>
        <dbReference type="Google" id="ProtNLM"/>
    </source>
</evidence>
<evidence type="ECO:0000313" key="2">
    <source>
        <dbReference type="Proteomes" id="UP001530293"/>
    </source>
</evidence>
<dbReference type="AlphaFoldDB" id="A0ABD3M4Q3"/>
<proteinExistence type="predicted"/>
<dbReference type="SUPFAM" id="SSF52047">
    <property type="entry name" value="RNI-like"/>
    <property type="match status" value="1"/>
</dbReference>
<comment type="caution">
    <text evidence="1">The sequence shown here is derived from an EMBL/GenBank/DDBJ whole genome shotgun (WGS) entry which is preliminary data.</text>
</comment>
<dbReference type="Gene3D" id="3.80.10.10">
    <property type="entry name" value="Ribonuclease Inhibitor"/>
    <property type="match status" value="2"/>
</dbReference>
<protein>
    <recommendedName>
        <fullName evidence="3">RNI-like protein</fullName>
    </recommendedName>
</protein>